<evidence type="ECO:0000256" key="12">
    <source>
        <dbReference type="ARBA" id="ARBA00071021"/>
    </source>
</evidence>
<dbReference type="PANTHER" id="PTHR43149">
    <property type="entry name" value="ENOYL-COA HYDRATASE"/>
    <property type="match status" value="1"/>
</dbReference>
<dbReference type="Pfam" id="PF00378">
    <property type="entry name" value="ECH_1"/>
    <property type="match status" value="1"/>
</dbReference>
<protein>
    <recommendedName>
        <fullName evidence="12">Delta(3,5)-Delta(2,4)-dienoyl-CoA isomerase, mitochondrial</fullName>
    </recommendedName>
</protein>
<evidence type="ECO:0000256" key="5">
    <source>
        <dbReference type="ARBA" id="ARBA00022990"/>
    </source>
</evidence>
<feature type="non-terminal residue" evidence="13">
    <location>
        <position position="293"/>
    </location>
</feature>
<dbReference type="InterPro" id="IPR014748">
    <property type="entry name" value="Enoyl-CoA_hydra_C"/>
</dbReference>
<dbReference type="Proteomes" id="UP001177023">
    <property type="component" value="Unassembled WGS sequence"/>
</dbReference>
<evidence type="ECO:0000256" key="1">
    <source>
        <dbReference type="ARBA" id="ARBA00004275"/>
    </source>
</evidence>
<evidence type="ECO:0000256" key="4">
    <source>
        <dbReference type="ARBA" id="ARBA00022832"/>
    </source>
</evidence>
<evidence type="ECO:0000256" key="3">
    <source>
        <dbReference type="ARBA" id="ARBA00005254"/>
    </source>
</evidence>
<comment type="similarity">
    <text evidence="3">Belongs to the enoyl-CoA hydratase/isomerase family.</text>
</comment>
<comment type="subcellular location">
    <subcellularLocation>
        <location evidence="1">Peroxisome</location>
    </subcellularLocation>
</comment>
<dbReference type="PANTHER" id="PTHR43149:SF2">
    <property type="entry name" value="DELTA(3,5)-DELTA(2,4)-DIENOYL-COA ISOMERASE, MITOCHONDRIAL"/>
    <property type="match status" value="1"/>
</dbReference>
<evidence type="ECO:0000256" key="7">
    <source>
        <dbReference type="ARBA" id="ARBA00023140"/>
    </source>
</evidence>
<dbReference type="GO" id="GO:0051750">
    <property type="term" value="F:delta(3,5)-delta(2,4)-dienoyl-CoA isomerase activity"/>
    <property type="evidence" value="ECO:0007669"/>
    <property type="project" value="TreeGrafter"/>
</dbReference>
<evidence type="ECO:0000313" key="13">
    <source>
        <dbReference type="EMBL" id="CAJ0576533.1"/>
    </source>
</evidence>
<sequence length="293" mass="32418">MLSRRILGQAARLSTSRRLAADFEISEPSSHVFHVEINRPAQRNTFAIEQWRELRKIFTDLSDNPKCRAIVISGRGKSFCAGIDLKEGITQLMGITNDPELDTSRKARKLGKYIEDAQESFTSIESCTKPVIVAIHAHCVGAGIDLVTACDIRYASNDAVFSIKEVDVGLAADVGTLNRIQKLVGNDSLTRELAYTARDFTADEALKYGMISDILPDQRAVIEKALATATRIAEKSPIAVQGTKINLNYARNHTIRDSLEFVRVWNQSQLLSEDLMTAGMAAMQKQKATFNDV</sequence>
<proteinExistence type="inferred from homology"/>
<evidence type="ECO:0000256" key="9">
    <source>
        <dbReference type="ARBA" id="ARBA00051408"/>
    </source>
</evidence>
<gene>
    <name evidence="13" type="ORF">MSPICULIGERA_LOCUS14824</name>
</gene>
<comment type="caution">
    <text evidence="13">The sequence shown here is derived from an EMBL/GenBank/DDBJ whole genome shotgun (WGS) entry which is preliminary data.</text>
</comment>
<reference evidence="13" key="1">
    <citation type="submission" date="2023-06" db="EMBL/GenBank/DDBJ databases">
        <authorList>
            <person name="Delattre M."/>
        </authorList>
    </citation>
    <scope>NUCLEOTIDE SEQUENCE</scope>
    <source>
        <strain evidence="13">AF72</strain>
    </source>
</reference>
<evidence type="ECO:0000256" key="6">
    <source>
        <dbReference type="ARBA" id="ARBA00023098"/>
    </source>
</evidence>
<keyword evidence="7" id="KW-0576">Peroxisome</keyword>
<evidence type="ECO:0000313" key="14">
    <source>
        <dbReference type="Proteomes" id="UP001177023"/>
    </source>
</evidence>
<evidence type="ECO:0000256" key="11">
    <source>
        <dbReference type="ARBA" id="ARBA00055786"/>
    </source>
</evidence>
<dbReference type="InterPro" id="IPR001753">
    <property type="entry name" value="Enoyl-CoA_hydra/iso"/>
</dbReference>
<comment type="catalytic activity">
    <reaction evidence="10">
        <text>(3E,5Z,8Z,11Z,14Z)-eicosapentaenoyl-CoA = (2E,4E,8Z,11Z,14Z)-eicosapentaenoyl-CoA</text>
        <dbReference type="Rhea" id="RHEA:45224"/>
        <dbReference type="ChEBI" id="CHEBI:85090"/>
        <dbReference type="ChEBI" id="CHEBI:85091"/>
    </reaction>
</comment>
<dbReference type="FunFam" id="3.90.226.10:FF:000024">
    <property type="entry name" value="Delta3,5-delta2,4-dienoyl-CoA isomerase"/>
    <property type="match status" value="1"/>
</dbReference>
<keyword evidence="8" id="KW-0413">Isomerase</keyword>
<dbReference type="AlphaFoldDB" id="A0AA36CY45"/>
<accession>A0AA36CY45</accession>
<dbReference type="InterPro" id="IPR029045">
    <property type="entry name" value="ClpP/crotonase-like_dom_sf"/>
</dbReference>
<dbReference type="EMBL" id="CATQJA010002644">
    <property type="protein sequence ID" value="CAJ0576533.1"/>
    <property type="molecule type" value="Genomic_DNA"/>
</dbReference>
<dbReference type="GO" id="GO:0006631">
    <property type="term" value="P:fatty acid metabolic process"/>
    <property type="evidence" value="ECO:0007669"/>
    <property type="project" value="UniProtKB-KW"/>
</dbReference>
<comment type="function">
    <text evidence="11">Isomerization of 3-trans,5-cis-dienoyl-CoA to 2-trans,4-trans-dienoyl-CoA.</text>
</comment>
<evidence type="ECO:0000256" key="10">
    <source>
        <dbReference type="ARBA" id="ARBA00052809"/>
    </source>
</evidence>
<dbReference type="GO" id="GO:0005739">
    <property type="term" value="C:mitochondrion"/>
    <property type="evidence" value="ECO:0007669"/>
    <property type="project" value="TreeGrafter"/>
</dbReference>
<evidence type="ECO:0000256" key="2">
    <source>
        <dbReference type="ARBA" id="ARBA00005005"/>
    </source>
</evidence>
<dbReference type="CDD" id="cd06558">
    <property type="entry name" value="crotonase-like"/>
    <property type="match status" value="1"/>
</dbReference>
<comment type="pathway">
    <text evidence="2">Lipid metabolism; fatty acid beta-oxidation.</text>
</comment>
<dbReference type="FunFam" id="1.10.12.10:FF:000004">
    <property type="entry name" value="Delta3,5-delta2,4-dienoyl-CoA isomerase"/>
    <property type="match status" value="1"/>
</dbReference>
<comment type="catalytic activity">
    <reaction evidence="9">
        <text>(3E,5Z)-octadienoyl-CoA = (2E,4E)-octadienoyl-CoA</text>
        <dbReference type="Rhea" id="RHEA:45244"/>
        <dbReference type="ChEBI" id="CHEBI:62243"/>
        <dbReference type="ChEBI" id="CHEBI:85108"/>
    </reaction>
</comment>
<evidence type="ECO:0000256" key="8">
    <source>
        <dbReference type="ARBA" id="ARBA00023235"/>
    </source>
</evidence>
<keyword evidence="5" id="KW-0007">Acetylation</keyword>
<dbReference type="InterPro" id="IPR045002">
    <property type="entry name" value="Ech1-like"/>
</dbReference>
<dbReference type="SUPFAM" id="SSF52096">
    <property type="entry name" value="ClpP/crotonase"/>
    <property type="match status" value="1"/>
</dbReference>
<name>A0AA36CY45_9BILA</name>
<dbReference type="Gene3D" id="1.10.12.10">
    <property type="entry name" value="Lyase 2-enoyl-coa Hydratase, Chain A, domain 2"/>
    <property type="match status" value="1"/>
</dbReference>
<keyword evidence="4" id="KW-0276">Fatty acid metabolism</keyword>
<dbReference type="GO" id="GO:0005777">
    <property type="term" value="C:peroxisome"/>
    <property type="evidence" value="ECO:0007669"/>
    <property type="project" value="UniProtKB-SubCell"/>
</dbReference>
<dbReference type="Gene3D" id="3.90.226.10">
    <property type="entry name" value="2-enoyl-CoA Hydratase, Chain A, domain 1"/>
    <property type="match status" value="1"/>
</dbReference>
<keyword evidence="14" id="KW-1185">Reference proteome</keyword>
<organism evidence="13 14">
    <name type="scientific">Mesorhabditis spiculigera</name>
    <dbReference type="NCBI Taxonomy" id="96644"/>
    <lineage>
        <taxon>Eukaryota</taxon>
        <taxon>Metazoa</taxon>
        <taxon>Ecdysozoa</taxon>
        <taxon>Nematoda</taxon>
        <taxon>Chromadorea</taxon>
        <taxon>Rhabditida</taxon>
        <taxon>Rhabditina</taxon>
        <taxon>Rhabditomorpha</taxon>
        <taxon>Rhabditoidea</taxon>
        <taxon>Rhabditidae</taxon>
        <taxon>Mesorhabditinae</taxon>
        <taxon>Mesorhabditis</taxon>
    </lineage>
</organism>
<keyword evidence="6" id="KW-0443">Lipid metabolism</keyword>